<dbReference type="InterPro" id="IPR036179">
    <property type="entry name" value="Ig-like_dom_sf"/>
</dbReference>
<feature type="transmembrane region" description="Helical" evidence="2">
    <location>
        <begin position="158"/>
        <end position="182"/>
    </location>
</feature>
<gene>
    <name evidence="5" type="ORF">Q7C36_008544</name>
</gene>
<accession>A0AA88N623</accession>
<keyword evidence="3" id="KW-0732">Signal</keyword>
<dbReference type="EMBL" id="JAVHJS010000008">
    <property type="protein sequence ID" value="KAK2849761.1"/>
    <property type="molecule type" value="Genomic_DNA"/>
</dbReference>
<protein>
    <recommendedName>
        <fullName evidence="4">Ig-like domain-containing protein</fullName>
    </recommendedName>
</protein>
<feature type="domain" description="Ig-like" evidence="4">
    <location>
        <begin position="30"/>
        <end position="133"/>
    </location>
</feature>
<dbReference type="Gene3D" id="2.60.40.10">
    <property type="entry name" value="Immunoglobulins"/>
    <property type="match status" value="1"/>
</dbReference>
<organism evidence="5 6">
    <name type="scientific">Tachysurus vachellii</name>
    <name type="common">Darkbarbel catfish</name>
    <name type="synonym">Pelteobagrus vachellii</name>
    <dbReference type="NCBI Taxonomy" id="175792"/>
    <lineage>
        <taxon>Eukaryota</taxon>
        <taxon>Metazoa</taxon>
        <taxon>Chordata</taxon>
        <taxon>Craniata</taxon>
        <taxon>Vertebrata</taxon>
        <taxon>Euteleostomi</taxon>
        <taxon>Actinopterygii</taxon>
        <taxon>Neopterygii</taxon>
        <taxon>Teleostei</taxon>
        <taxon>Ostariophysi</taxon>
        <taxon>Siluriformes</taxon>
        <taxon>Bagridae</taxon>
        <taxon>Tachysurus</taxon>
    </lineage>
</organism>
<dbReference type="InterPro" id="IPR013783">
    <property type="entry name" value="Ig-like_fold"/>
</dbReference>
<dbReference type="InterPro" id="IPR007110">
    <property type="entry name" value="Ig-like_dom"/>
</dbReference>
<proteinExistence type="predicted"/>
<evidence type="ECO:0000259" key="4">
    <source>
        <dbReference type="PROSITE" id="PS50835"/>
    </source>
</evidence>
<keyword evidence="2" id="KW-0812">Transmembrane</keyword>
<keyword evidence="6" id="KW-1185">Reference proteome</keyword>
<feature type="signal peptide" evidence="3">
    <location>
        <begin position="1"/>
        <end position="21"/>
    </location>
</feature>
<dbReference type="InterPro" id="IPR039257">
    <property type="entry name" value="BTLA"/>
</dbReference>
<feature type="region of interest" description="Disordered" evidence="1">
    <location>
        <begin position="262"/>
        <end position="289"/>
    </location>
</feature>
<dbReference type="GO" id="GO:0038023">
    <property type="term" value="F:signaling receptor activity"/>
    <property type="evidence" value="ECO:0007669"/>
    <property type="project" value="InterPro"/>
</dbReference>
<evidence type="ECO:0000313" key="5">
    <source>
        <dbReference type="EMBL" id="KAK2849761.1"/>
    </source>
</evidence>
<evidence type="ECO:0000256" key="3">
    <source>
        <dbReference type="SAM" id="SignalP"/>
    </source>
</evidence>
<dbReference type="AlphaFoldDB" id="A0AA88N623"/>
<dbReference type="PROSITE" id="PS50835">
    <property type="entry name" value="IG_LIKE"/>
    <property type="match status" value="1"/>
</dbReference>
<dbReference type="InterPro" id="IPR003599">
    <property type="entry name" value="Ig_sub"/>
</dbReference>
<keyword evidence="2" id="KW-0472">Membrane</keyword>
<evidence type="ECO:0000256" key="2">
    <source>
        <dbReference type="SAM" id="Phobius"/>
    </source>
</evidence>
<dbReference type="GO" id="GO:0005886">
    <property type="term" value="C:plasma membrane"/>
    <property type="evidence" value="ECO:0007669"/>
    <property type="project" value="InterPro"/>
</dbReference>
<name>A0AA88N623_TACVA</name>
<dbReference type="PANTHER" id="PTHR37996">
    <property type="entry name" value="B- AND T-LYMPHOCYTE ATTENUATOR"/>
    <property type="match status" value="1"/>
</dbReference>
<dbReference type="SMART" id="SM00409">
    <property type="entry name" value="IG"/>
    <property type="match status" value="1"/>
</dbReference>
<dbReference type="Proteomes" id="UP001187315">
    <property type="component" value="Unassembled WGS sequence"/>
</dbReference>
<keyword evidence="2" id="KW-1133">Transmembrane helix</keyword>
<sequence>MARPVQFLISVVFILIELADAQDSVTSCVPEIKLRKNTLYTASKENKLNISCPVTYCNEIPVVEWIKIGDMDIFMHIKETNQVTITEEQTGLKEIISYLSFRNFVPGDIGIYRCKVTTSGFSSESHNINVNVSDSAGYTSINSTTVPQKEKETDDRRLLYVFICLGTLGLVLFVMLISFLCINQCEFDTYALNCPRPASTTTSGKSQEIPEEQNNIYDATTDELHSELNSLCTENNQNCTPVTRNRNRSSDGSEQIVYATLQHPTPSGPSAVHHQSRDQLSEYASIRIG</sequence>
<comment type="caution">
    <text evidence="5">The sequence shown here is derived from an EMBL/GenBank/DDBJ whole genome shotgun (WGS) entry which is preliminary data.</text>
</comment>
<evidence type="ECO:0000313" key="6">
    <source>
        <dbReference type="Proteomes" id="UP001187315"/>
    </source>
</evidence>
<evidence type="ECO:0000256" key="1">
    <source>
        <dbReference type="SAM" id="MobiDB-lite"/>
    </source>
</evidence>
<feature type="chain" id="PRO_5041704217" description="Ig-like domain-containing protein" evidence="3">
    <location>
        <begin position="22"/>
        <end position="289"/>
    </location>
</feature>
<dbReference type="GO" id="GO:0002768">
    <property type="term" value="P:immune response-regulating cell surface receptor signaling pathway"/>
    <property type="evidence" value="ECO:0007669"/>
    <property type="project" value="InterPro"/>
</dbReference>
<dbReference type="PANTHER" id="PTHR37996:SF1">
    <property type="entry name" value="B- AND T-LYMPHOCYTE ATTENUATOR"/>
    <property type="match status" value="1"/>
</dbReference>
<reference evidence="5" key="1">
    <citation type="submission" date="2023-08" db="EMBL/GenBank/DDBJ databases">
        <title>Pelteobagrus vachellii genome.</title>
        <authorList>
            <person name="Liu H."/>
        </authorList>
    </citation>
    <scope>NUCLEOTIDE SEQUENCE</scope>
    <source>
        <strain evidence="5">PRFRI_2022a</strain>
        <tissue evidence="5">Muscle</tissue>
    </source>
</reference>
<dbReference type="SUPFAM" id="SSF48726">
    <property type="entry name" value="Immunoglobulin"/>
    <property type="match status" value="1"/>
</dbReference>